<protein>
    <submittedName>
        <fullName evidence="2">Uncharacterized protein</fullName>
    </submittedName>
</protein>
<dbReference type="SUPFAM" id="SSF46785">
    <property type="entry name" value="Winged helix' DNA-binding domain"/>
    <property type="match status" value="1"/>
</dbReference>
<feature type="region of interest" description="Disordered" evidence="1">
    <location>
        <begin position="786"/>
        <end position="856"/>
    </location>
</feature>
<evidence type="ECO:0000256" key="1">
    <source>
        <dbReference type="SAM" id="MobiDB-lite"/>
    </source>
</evidence>
<dbReference type="Gene3D" id="1.10.10.10">
    <property type="entry name" value="Winged helix-like DNA-binding domain superfamily/Winged helix DNA-binding domain"/>
    <property type="match status" value="1"/>
</dbReference>
<dbReference type="EMBL" id="SJOL01009893">
    <property type="protein sequence ID" value="TGZ54902.1"/>
    <property type="molecule type" value="Genomic_DNA"/>
</dbReference>
<dbReference type="Proteomes" id="UP000308267">
    <property type="component" value="Unassembled WGS sequence"/>
</dbReference>
<feature type="region of interest" description="Disordered" evidence="1">
    <location>
        <begin position="653"/>
        <end position="676"/>
    </location>
</feature>
<comment type="caution">
    <text evidence="2">The sequence shown here is derived from an EMBL/GenBank/DDBJ whole genome shotgun (WGS) entry which is preliminary data.</text>
</comment>
<keyword evidence="3" id="KW-1185">Reference proteome</keyword>
<feature type="compositionally biased region" description="Polar residues" evidence="1">
    <location>
        <begin position="808"/>
        <end position="827"/>
    </location>
</feature>
<name>A0A4S2KXE1_OPIFE</name>
<sequence length="856" mass="90653">MAQDHAQPLIVPQPGFLITQFRPNVPFPRPVQSPVGFFDGRQQNPWASVVGHLPATTPLLHPSPQPSAHVPNESLDRDYRVVSYEDLEKMLPETKTSTRVEVGLLPSGEAFAPKTAARGEYLLFPSKASYILYFTHHYFSRENLIRDSTFLRMLVNRLTLPLDKLIQAPRLLALKTTVDEVEQALINSKVVCLEDMGGGLRGVRRIDRFPEESWVPYPSPDSSLTALVTNRLIPSHLPPAFSPNEPEEGSLVTSNASVADVSSNEPTIDQSPTSTNIREIGRSTPTAISSQPGFASPLTSASTVVGQLTTASANTFTSQATRMTTGPANTALSFDRSPGASWPPQHAGALICSNGYTLTAGSQHSINVGPPVPMGGYQNNLPNGSHYASQIQGGSLHSTEGVPVHALPIRPASCLPQYLLNQGSHNAPAVYAAGPTMNFAMTSVSGGQQATQVASPPFANAVFAGHANPLATLNPTQSHAAWAAAYMTALQQQQQHQQAAYMHPAVPPGMHAQHAISSPGQTAFPFYYTTQPFHLPTQLSRHPAAPRLSQTPVYPLQAAYAYPSPHGALLHTSIQQHPTDVSSHLGKGSVGVTDVGSTFQSINNASQVPCNIPYPFLVPQHMQVHHTSPSVNNSNAVSGLAAAAASLYIQRPTRPSSTINSSGPIGASATSTPSPSVMATAPLSAKFPTAHLDAKANIHPTVGEVEPQPLTLLESTEHQVSNTVTSVSLESCNTTVMSMESPGACVYSQENVKSVSDSANAVCLSDQASGNPDVAAPLASVTDEKPAHFNSADDSEDSASSGIGEMNSACSSNTSDALTNSSSTLTDQAIGPAHYPLVGRRQYPHSNRFKDASSKT</sequence>
<dbReference type="OrthoDB" id="10046764at2759"/>
<accession>A0A4S2KXE1</accession>
<reference evidence="2 3" key="1">
    <citation type="journal article" date="2019" name="BMC Genomics">
        <title>New insights from Opisthorchis felineus genome: update on genomics of the epidemiologically important liver flukes.</title>
        <authorList>
            <person name="Ershov N.I."/>
            <person name="Mordvinov V.A."/>
            <person name="Prokhortchouk E.B."/>
            <person name="Pakharukova M.Y."/>
            <person name="Gunbin K.V."/>
            <person name="Ustyantsev K."/>
            <person name="Genaev M.A."/>
            <person name="Blinov A.G."/>
            <person name="Mazur A."/>
            <person name="Boulygina E."/>
            <person name="Tsygankova S."/>
            <person name="Khrameeva E."/>
            <person name="Chekanov N."/>
            <person name="Fan G."/>
            <person name="Xiao A."/>
            <person name="Zhang H."/>
            <person name="Xu X."/>
            <person name="Yang H."/>
            <person name="Solovyev V."/>
            <person name="Lee S.M."/>
            <person name="Liu X."/>
            <person name="Afonnikov D.A."/>
            <person name="Skryabin K.G."/>
        </authorList>
    </citation>
    <scope>NUCLEOTIDE SEQUENCE [LARGE SCALE GENOMIC DNA]</scope>
    <source>
        <strain evidence="2">AK-0245</strain>
        <tissue evidence="2">Whole organism</tissue>
    </source>
</reference>
<feature type="region of interest" description="Disordered" evidence="1">
    <location>
        <begin position="259"/>
        <end position="278"/>
    </location>
</feature>
<proteinExistence type="predicted"/>
<dbReference type="AlphaFoldDB" id="A0A4S2KXE1"/>
<evidence type="ECO:0000313" key="2">
    <source>
        <dbReference type="EMBL" id="TGZ54902.1"/>
    </source>
</evidence>
<dbReference type="InterPro" id="IPR036390">
    <property type="entry name" value="WH_DNA-bd_sf"/>
</dbReference>
<dbReference type="InterPro" id="IPR036388">
    <property type="entry name" value="WH-like_DNA-bd_sf"/>
</dbReference>
<evidence type="ECO:0000313" key="3">
    <source>
        <dbReference type="Proteomes" id="UP000308267"/>
    </source>
</evidence>
<organism evidence="2 3">
    <name type="scientific">Opisthorchis felineus</name>
    <dbReference type="NCBI Taxonomy" id="147828"/>
    <lineage>
        <taxon>Eukaryota</taxon>
        <taxon>Metazoa</taxon>
        <taxon>Spiralia</taxon>
        <taxon>Lophotrochozoa</taxon>
        <taxon>Platyhelminthes</taxon>
        <taxon>Trematoda</taxon>
        <taxon>Digenea</taxon>
        <taxon>Opisthorchiida</taxon>
        <taxon>Opisthorchiata</taxon>
        <taxon>Opisthorchiidae</taxon>
        <taxon>Opisthorchis</taxon>
    </lineage>
</organism>
<gene>
    <name evidence="2" type="ORF">CRM22_010533</name>
</gene>